<dbReference type="GO" id="GO:0003723">
    <property type="term" value="F:RNA binding"/>
    <property type="evidence" value="ECO:0007669"/>
    <property type="project" value="InterPro"/>
</dbReference>
<evidence type="ECO:0000313" key="2">
    <source>
        <dbReference type="EMBL" id="RWR95003.1"/>
    </source>
</evidence>
<protein>
    <submittedName>
        <fullName evidence="2">Pentatricopeptide repeat-containing-like protein</fullName>
    </submittedName>
</protein>
<evidence type="ECO:0000259" key="1">
    <source>
        <dbReference type="Pfam" id="PF14432"/>
    </source>
</evidence>
<keyword evidence="3" id="KW-1185">Reference proteome</keyword>
<dbReference type="Proteomes" id="UP000283530">
    <property type="component" value="Unassembled WGS sequence"/>
</dbReference>
<dbReference type="PANTHER" id="PTHR47926">
    <property type="entry name" value="PENTATRICOPEPTIDE REPEAT-CONTAINING PROTEIN"/>
    <property type="match status" value="1"/>
</dbReference>
<organism evidence="2 3">
    <name type="scientific">Cinnamomum micranthum f. kanehirae</name>
    <dbReference type="NCBI Taxonomy" id="337451"/>
    <lineage>
        <taxon>Eukaryota</taxon>
        <taxon>Viridiplantae</taxon>
        <taxon>Streptophyta</taxon>
        <taxon>Embryophyta</taxon>
        <taxon>Tracheophyta</taxon>
        <taxon>Spermatophyta</taxon>
        <taxon>Magnoliopsida</taxon>
        <taxon>Magnoliidae</taxon>
        <taxon>Laurales</taxon>
        <taxon>Lauraceae</taxon>
        <taxon>Cinnamomum</taxon>
    </lineage>
</organism>
<feature type="domain" description="DYW" evidence="1">
    <location>
        <begin position="118"/>
        <end position="210"/>
    </location>
</feature>
<proteinExistence type="predicted"/>
<name>A0A443PW81_9MAGN</name>
<evidence type="ECO:0000313" key="3">
    <source>
        <dbReference type="Proteomes" id="UP000283530"/>
    </source>
</evidence>
<dbReference type="InterPro" id="IPR046848">
    <property type="entry name" value="E_motif"/>
</dbReference>
<comment type="caution">
    <text evidence="2">The sequence shown here is derived from an EMBL/GenBank/DDBJ whole genome shotgun (WGS) entry which is preliminary data.</text>
</comment>
<accession>A0A443PW81</accession>
<dbReference type="PANTHER" id="PTHR47926:SF344">
    <property type="entry name" value="OS07G0636900 PROTEIN"/>
    <property type="match status" value="1"/>
</dbReference>
<dbReference type="InterPro" id="IPR046960">
    <property type="entry name" value="PPR_At4g14850-like_plant"/>
</dbReference>
<dbReference type="InterPro" id="IPR046849">
    <property type="entry name" value="E2_motif"/>
</dbReference>
<reference evidence="2 3" key="1">
    <citation type="journal article" date="2019" name="Nat. Plants">
        <title>Stout camphor tree genome fills gaps in understanding of flowering plant genome evolution.</title>
        <authorList>
            <person name="Chaw S.M."/>
            <person name="Liu Y.C."/>
            <person name="Wu Y.W."/>
            <person name="Wang H.Y."/>
            <person name="Lin C.I."/>
            <person name="Wu C.S."/>
            <person name="Ke H.M."/>
            <person name="Chang L.Y."/>
            <person name="Hsu C.Y."/>
            <person name="Yang H.T."/>
            <person name="Sudianto E."/>
            <person name="Hsu M.H."/>
            <person name="Wu K.P."/>
            <person name="Wang L.N."/>
            <person name="Leebens-Mack J.H."/>
            <person name="Tsai I.J."/>
        </authorList>
    </citation>
    <scope>NUCLEOTIDE SEQUENCE [LARGE SCALE GENOMIC DNA]</scope>
    <source>
        <strain evidence="3">cv. Chaw 1501</strain>
        <tissue evidence="2">Young leaves</tissue>
    </source>
</reference>
<gene>
    <name evidence="2" type="ORF">CKAN_02432400</name>
</gene>
<dbReference type="InterPro" id="IPR032867">
    <property type="entry name" value="DYW_dom"/>
</dbReference>
<dbReference type="STRING" id="337451.A0A443PW81"/>
<dbReference type="AlphaFoldDB" id="A0A443PW81"/>
<dbReference type="OrthoDB" id="185373at2759"/>
<sequence>MPIEPDACVWGALVAGCRVHGNVALGTSIGEKLLEFEPDCAGRYVLLSNIYALAGKWDDARHVRVLMKEKGVDTRPGWSSIEVDGLVHEFVVGDKRHPYTREIYRKLEEMGIRLAMAGYNVDTKNVLYDMDEEDKEVQLSYHSEKLAIAFGLIFTDSGTPIRIVKNLRVCSDCHLATKMLSKIYAREIIVRDSKRFHHFTDGSCSCMDYW</sequence>
<dbReference type="Pfam" id="PF14432">
    <property type="entry name" value="DYW_deaminase"/>
    <property type="match status" value="1"/>
</dbReference>
<dbReference type="EMBL" id="QPKB01000011">
    <property type="protein sequence ID" value="RWR95003.1"/>
    <property type="molecule type" value="Genomic_DNA"/>
</dbReference>
<dbReference type="GO" id="GO:0008270">
    <property type="term" value="F:zinc ion binding"/>
    <property type="evidence" value="ECO:0007669"/>
    <property type="project" value="InterPro"/>
</dbReference>
<dbReference type="Pfam" id="PF20431">
    <property type="entry name" value="E_motif"/>
    <property type="match status" value="1"/>
</dbReference>
<dbReference type="Pfam" id="PF20430">
    <property type="entry name" value="Eplus_motif"/>
    <property type="match status" value="1"/>
</dbReference>
<dbReference type="GO" id="GO:0009451">
    <property type="term" value="P:RNA modification"/>
    <property type="evidence" value="ECO:0007669"/>
    <property type="project" value="InterPro"/>
</dbReference>